<dbReference type="AlphaFoldDB" id="A0A445DVD2"/>
<accession>A0A445DVD2</accession>
<gene>
    <name evidence="2" type="ORF">Ahy_A03g013385</name>
</gene>
<dbReference type="EMBL" id="SDMP01000003">
    <property type="protein sequence ID" value="RYR67130.1"/>
    <property type="molecule type" value="Genomic_DNA"/>
</dbReference>
<sequence length="214" mass="24583">MWSLGSQLHYYSPPDIAPGTIIVPDHLSGALELEALFVHRLMAIRRERKVGVEDRGCRNGAVVAIGQFRWSETYSNPIKPFFSCPNYNTNGKRWCGLFVWTDTGQDEPLEKSKSYEDNHEVKMNFDWRLGRRKEKRERKKQRERKNGRREKERRVERDRTARLGPAATIAIAVTSLSQRKERENETAIEKKNGAAPPSPPRTVPPLKPIGTFAV</sequence>
<feature type="region of interest" description="Disordered" evidence="1">
    <location>
        <begin position="132"/>
        <end position="214"/>
    </location>
</feature>
<feature type="compositionally biased region" description="Basic and acidic residues" evidence="1">
    <location>
        <begin position="149"/>
        <end position="161"/>
    </location>
</feature>
<protein>
    <recommendedName>
        <fullName evidence="4">Zinc finger GRF-type domain-containing protein</fullName>
    </recommendedName>
</protein>
<keyword evidence="3" id="KW-1185">Reference proteome</keyword>
<organism evidence="2 3">
    <name type="scientific">Arachis hypogaea</name>
    <name type="common">Peanut</name>
    <dbReference type="NCBI Taxonomy" id="3818"/>
    <lineage>
        <taxon>Eukaryota</taxon>
        <taxon>Viridiplantae</taxon>
        <taxon>Streptophyta</taxon>
        <taxon>Embryophyta</taxon>
        <taxon>Tracheophyta</taxon>
        <taxon>Spermatophyta</taxon>
        <taxon>Magnoliopsida</taxon>
        <taxon>eudicotyledons</taxon>
        <taxon>Gunneridae</taxon>
        <taxon>Pentapetalae</taxon>
        <taxon>rosids</taxon>
        <taxon>fabids</taxon>
        <taxon>Fabales</taxon>
        <taxon>Fabaceae</taxon>
        <taxon>Papilionoideae</taxon>
        <taxon>50 kb inversion clade</taxon>
        <taxon>dalbergioids sensu lato</taxon>
        <taxon>Dalbergieae</taxon>
        <taxon>Pterocarpus clade</taxon>
        <taxon>Arachis</taxon>
    </lineage>
</organism>
<name>A0A445DVD2_ARAHY</name>
<feature type="compositionally biased region" description="Basic residues" evidence="1">
    <location>
        <begin position="132"/>
        <end position="148"/>
    </location>
</feature>
<evidence type="ECO:0000256" key="1">
    <source>
        <dbReference type="SAM" id="MobiDB-lite"/>
    </source>
</evidence>
<evidence type="ECO:0000313" key="2">
    <source>
        <dbReference type="EMBL" id="RYR67130.1"/>
    </source>
</evidence>
<dbReference type="Proteomes" id="UP000289738">
    <property type="component" value="Chromosome A03"/>
</dbReference>
<evidence type="ECO:0000313" key="3">
    <source>
        <dbReference type="Proteomes" id="UP000289738"/>
    </source>
</evidence>
<feature type="compositionally biased region" description="Pro residues" evidence="1">
    <location>
        <begin position="196"/>
        <end position="207"/>
    </location>
</feature>
<proteinExistence type="predicted"/>
<evidence type="ECO:0008006" key="4">
    <source>
        <dbReference type="Google" id="ProtNLM"/>
    </source>
</evidence>
<feature type="compositionally biased region" description="Basic and acidic residues" evidence="1">
    <location>
        <begin position="178"/>
        <end position="192"/>
    </location>
</feature>
<reference evidence="2 3" key="1">
    <citation type="submission" date="2019-01" db="EMBL/GenBank/DDBJ databases">
        <title>Sequencing of cultivated peanut Arachis hypogaea provides insights into genome evolution and oil improvement.</title>
        <authorList>
            <person name="Chen X."/>
        </authorList>
    </citation>
    <scope>NUCLEOTIDE SEQUENCE [LARGE SCALE GENOMIC DNA]</scope>
    <source>
        <strain evidence="3">cv. Fuhuasheng</strain>
        <tissue evidence="2">Leaves</tissue>
    </source>
</reference>
<comment type="caution">
    <text evidence="2">The sequence shown here is derived from an EMBL/GenBank/DDBJ whole genome shotgun (WGS) entry which is preliminary data.</text>
</comment>